<evidence type="ECO:0000313" key="5">
    <source>
        <dbReference type="EMBL" id="KAK8438824.1"/>
    </source>
</evidence>
<keyword evidence="6" id="KW-1185">Reference proteome</keyword>
<evidence type="ECO:0000256" key="2">
    <source>
        <dbReference type="PROSITE-ProRule" id="PRU00176"/>
    </source>
</evidence>
<feature type="region of interest" description="Disordered" evidence="3">
    <location>
        <begin position="82"/>
        <end position="170"/>
    </location>
</feature>
<dbReference type="Pfam" id="PF00076">
    <property type="entry name" value="RRM_1"/>
    <property type="match status" value="2"/>
</dbReference>
<dbReference type="PANTHER" id="PTHR23003">
    <property type="entry name" value="RNA RECOGNITION MOTIF RRM DOMAIN CONTAINING PROTEIN"/>
    <property type="match status" value="1"/>
</dbReference>
<dbReference type="Gene3D" id="3.30.70.330">
    <property type="match status" value="2"/>
</dbReference>
<keyword evidence="1 2" id="KW-0694">RNA-binding</keyword>
<dbReference type="GO" id="GO:1990904">
    <property type="term" value="C:ribonucleoprotein complex"/>
    <property type="evidence" value="ECO:0007669"/>
    <property type="project" value="TreeGrafter"/>
</dbReference>
<dbReference type="EMBL" id="PEKT03000006">
    <property type="protein sequence ID" value="KAK8438824.1"/>
    <property type="molecule type" value="Genomic_DNA"/>
</dbReference>
<feature type="region of interest" description="Disordered" evidence="3">
    <location>
        <begin position="255"/>
        <end position="286"/>
    </location>
</feature>
<dbReference type="PROSITE" id="PS50102">
    <property type="entry name" value="RRM"/>
    <property type="match status" value="2"/>
</dbReference>
<accession>A0AAW0V9R7</accession>
<sequence>MSKPVIEERIYIGNVDFSATEDELKDFFQGLQVESVEIPTKTFTRGKKTVTRRLGFGFVQFASKEDADKALEQSNGQTFKTRTLYSRKALPPATPEEKKERTEAFLAKKAAKRAQATEKKKKSKGKKEKAANDENEEKAEKSEADEAANGDAESKKQDKTKTPEGTPSADTVFITNLDYKANVKVLDAVFKDLEPMWIHVPTRRVPRHILKQIKANHKPVYNRGIAFVKFKDQETQKRAIEEYNGREVNGRSIIVEAAVDRPKSDEDEETSSGSDAAESGKAETEA</sequence>
<evidence type="ECO:0000259" key="4">
    <source>
        <dbReference type="PROSITE" id="PS50102"/>
    </source>
</evidence>
<dbReference type="SUPFAM" id="SSF54928">
    <property type="entry name" value="RNA-binding domain, RBD"/>
    <property type="match status" value="1"/>
</dbReference>
<feature type="domain" description="RRM" evidence="4">
    <location>
        <begin position="170"/>
        <end position="260"/>
    </location>
</feature>
<dbReference type="GO" id="GO:0071028">
    <property type="term" value="P:nuclear mRNA surveillance"/>
    <property type="evidence" value="ECO:0007669"/>
    <property type="project" value="TreeGrafter"/>
</dbReference>
<feature type="domain" description="RRM" evidence="4">
    <location>
        <begin position="8"/>
        <end position="91"/>
    </location>
</feature>
<dbReference type="GO" id="GO:0005737">
    <property type="term" value="C:cytoplasm"/>
    <property type="evidence" value="ECO:0007669"/>
    <property type="project" value="TreeGrafter"/>
</dbReference>
<reference evidence="5 6" key="1">
    <citation type="journal article" date="2017" name="Clin. Infect. Dis.">
        <title>Simultaneous emergence of multidrug-resistant Candida auris on 3 continents confirmed by whole-genome sequencing and epidemiological analyses.</title>
        <authorList>
            <person name="Lockhart S.R."/>
            <person name="Etienne K.A."/>
            <person name="Vallabhaneni S."/>
            <person name="Farooqi J."/>
            <person name="Chowdhary A."/>
            <person name="Govender N.P."/>
            <person name="Colombo A.L."/>
            <person name="Calvo B."/>
            <person name="Cuomo C.A."/>
            <person name="Desjardins C.A."/>
            <person name="Berkow E.L."/>
            <person name="Castanheira M."/>
            <person name="Magobo R.E."/>
            <person name="Jabeen K."/>
            <person name="Asghar R.J."/>
            <person name="Meis J.F."/>
            <person name="Jackson B."/>
            <person name="Chiller T."/>
            <person name="Litvintseva A.P."/>
        </authorList>
    </citation>
    <scope>NUCLEOTIDE SEQUENCE [LARGE SCALE GENOMIC DNA]</scope>
    <source>
        <strain evidence="5 6">B8441</strain>
    </source>
</reference>
<dbReference type="GO" id="GO:0016973">
    <property type="term" value="P:poly(A)+ mRNA export from nucleus"/>
    <property type="evidence" value="ECO:0007669"/>
    <property type="project" value="TreeGrafter"/>
</dbReference>
<dbReference type="InterPro" id="IPR000504">
    <property type="entry name" value="RRM_dom"/>
</dbReference>
<proteinExistence type="predicted"/>
<comment type="caution">
    <text evidence="5">The sequence shown here is derived from an EMBL/GenBank/DDBJ whole genome shotgun (WGS) entry which is preliminary data.</text>
</comment>
<dbReference type="InterPro" id="IPR050374">
    <property type="entry name" value="RRT5_SRSF_SR"/>
</dbReference>
<evidence type="ECO:0000256" key="1">
    <source>
        <dbReference type="ARBA" id="ARBA00022884"/>
    </source>
</evidence>
<feature type="compositionally biased region" description="Basic and acidic residues" evidence="3">
    <location>
        <begin position="128"/>
        <end position="144"/>
    </location>
</feature>
<dbReference type="InterPro" id="IPR035979">
    <property type="entry name" value="RBD_domain_sf"/>
</dbReference>
<dbReference type="PANTHER" id="PTHR23003:SF3">
    <property type="entry name" value="FI21236P1-RELATED"/>
    <property type="match status" value="1"/>
</dbReference>
<evidence type="ECO:0000313" key="6">
    <source>
        <dbReference type="Proteomes" id="UP000230249"/>
    </source>
</evidence>
<dbReference type="InterPro" id="IPR012677">
    <property type="entry name" value="Nucleotide-bd_a/b_plait_sf"/>
</dbReference>
<organism evidence="5 6">
    <name type="scientific">Candidozyma auris</name>
    <name type="common">Yeast</name>
    <name type="synonym">Candida auris</name>
    <dbReference type="NCBI Taxonomy" id="498019"/>
    <lineage>
        <taxon>Eukaryota</taxon>
        <taxon>Fungi</taxon>
        <taxon>Dikarya</taxon>
        <taxon>Ascomycota</taxon>
        <taxon>Saccharomycotina</taxon>
        <taxon>Pichiomycetes</taxon>
        <taxon>Metschnikowiaceae</taxon>
        <taxon>Candidozyma</taxon>
    </lineage>
</organism>
<protein>
    <recommendedName>
        <fullName evidence="4">RRM domain-containing protein</fullName>
    </recommendedName>
</protein>
<name>A0AAW0V9R7_CANAR</name>
<gene>
    <name evidence="5" type="ORF">B9J08_05186</name>
</gene>
<dbReference type="Proteomes" id="UP000230249">
    <property type="component" value="Unassembled WGS sequence"/>
</dbReference>
<reference evidence="5 6" key="2">
    <citation type="journal article" date="2018" name="Nat. Commun.">
        <title>Genomic insights into multidrug-resistance, mating and virulence in Candida auris and related emerging species.</title>
        <authorList>
            <person name="Munoz J.F."/>
            <person name="Gade L."/>
            <person name="Chow N.A."/>
            <person name="Loparev V.N."/>
            <person name="Juieng P."/>
            <person name="Berkow E.L."/>
            <person name="Farrer R.A."/>
            <person name="Litvintseva A.P."/>
            <person name="Cuomo C.A."/>
        </authorList>
    </citation>
    <scope>GENOME REANNOTATION</scope>
    <source>
        <strain evidence="5 6">B8441</strain>
    </source>
</reference>
<dbReference type="GO" id="GO:0003729">
    <property type="term" value="F:mRNA binding"/>
    <property type="evidence" value="ECO:0007669"/>
    <property type="project" value="TreeGrafter"/>
</dbReference>
<dbReference type="SMART" id="SM00360">
    <property type="entry name" value="RRM"/>
    <property type="match status" value="2"/>
</dbReference>
<dbReference type="AlphaFoldDB" id="A0AAW0V9R7"/>
<feature type="compositionally biased region" description="Basic and acidic residues" evidence="3">
    <location>
        <begin position="152"/>
        <end position="162"/>
    </location>
</feature>
<dbReference type="GO" id="GO:0005634">
    <property type="term" value="C:nucleus"/>
    <property type="evidence" value="ECO:0007669"/>
    <property type="project" value="TreeGrafter"/>
</dbReference>
<evidence type="ECO:0000256" key="3">
    <source>
        <dbReference type="SAM" id="MobiDB-lite"/>
    </source>
</evidence>